<name>A0A2I0QXB6_9BACI</name>
<dbReference type="RefSeq" id="WP_101330725.1">
    <property type="nucleotide sequence ID" value="NZ_PJNH01000001.1"/>
</dbReference>
<dbReference type="Proteomes" id="UP000243524">
    <property type="component" value="Unassembled WGS sequence"/>
</dbReference>
<dbReference type="Pfam" id="PF00482">
    <property type="entry name" value="T2SSF"/>
    <property type="match status" value="2"/>
</dbReference>
<keyword evidence="4 7" id="KW-0812">Transmembrane</keyword>
<dbReference type="InterPro" id="IPR003004">
    <property type="entry name" value="GspF/PilC"/>
</dbReference>
<keyword evidence="3" id="KW-1003">Cell membrane</keyword>
<evidence type="ECO:0000256" key="5">
    <source>
        <dbReference type="ARBA" id="ARBA00022989"/>
    </source>
</evidence>
<comment type="subcellular location">
    <subcellularLocation>
        <location evidence="1">Cell membrane</location>
        <topology evidence="1">Multi-pass membrane protein</topology>
    </subcellularLocation>
</comment>
<proteinExistence type="inferred from homology"/>
<evidence type="ECO:0000313" key="9">
    <source>
        <dbReference type="EMBL" id="PKR78981.1"/>
    </source>
</evidence>
<dbReference type="InterPro" id="IPR042094">
    <property type="entry name" value="T2SS_GspF_sf"/>
</dbReference>
<reference evidence="9 10" key="1">
    <citation type="submission" date="2017-06" db="EMBL/GenBank/DDBJ databases">
        <title>the draft geome sequence of Illustriluteabacillus marina B3227.</title>
        <authorList>
            <person name="He R.-H."/>
            <person name="Du Z.-J."/>
        </authorList>
    </citation>
    <scope>NUCLEOTIDE SEQUENCE [LARGE SCALE GENOMIC DNA]</scope>
    <source>
        <strain evidence="9 10">B3227</strain>
    </source>
</reference>
<feature type="transmembrane region" description="Helical" evidence="7">
    <location>
        <begin position="320"/>
        <end position="341"/>
    </location>
</feature>
<protein>
    <recommendedName>
        <fullName evidence="8">Type II secretion system protein GspF domain-containing protein</fullName>
    </recommendedName>
</protein>
<organism evidence="9 10">
    <name type="scientific">Halalkalibacillus sediminis</name>
    <dbReference type="NCBI Taxonomy" id="2018042"/>
    <lineage>
        <taxon>Bacteria</taxon>
        <taxon>Bacillati</taxon>
        <taxon>Bacillota</taxon>
        <taxon>Bacilli</taxon>
        <taxon>Bacillales</taxon>
        <taxon>Bacillaceae</taxon>
        <taxon>Halalkalibacillus</taxon>
    </lineage>
</organism>
<evidence type="ECO:0000256" key="6">
    <source>
        <dbReference type="ARBA" id="ARBA00023136"/>
    </source>
</evidence>
<evidence type="ECO:0000256" key="2">
    <source>
        <dbReference type="ARBA" id="ARBA00005745"/>
    </source>
</evidence>
<dbReference type="EMBL" id="PJNH01000001">
    <property type="protein sequence ID" value="PKR78981.1"/>
    <property type="molecule type" value="Genomic_DNA"/>
</dbReference>
<feature type="transmembrane region" description="Helical" evidence="7">
    <location>
        <begin position="116"/>
        <end position="141"/>
    </location>
</feature>
<dbReference type="PANTHER" id="PTHR30012:SF0">
    <property type="entry name" value="TYPE II SECRETION SYSTEM PROTEIN F-RELATED"/>
    <property type="match status" value="1"/>
</dbReference>
<keyword evidence="6 7" id="KW-0472">Membrane</keyword>
<gene>
    <name evidence="9" type="ORF">CEY16_04300</name>
</gene>
<feature type="transmembrane region" description="Helical" evidence="7">
    <location>
        <begin position="161"/>
        <end position="188"/>
    </location>
</feature>
<evidence type="ECO:0000256" key="3">
    <source>
        <dbReference type="ARBA" id="ARBA00022475"/>
    </source>
</evidence>
<evidence type="ECO:0000313" key="10">
    <source>
        <dbReference type="Proteomes" id="UP000243524"/>
    </source>
</evidence>
<accession>A0A2I0QXB6</accession>
<evidence type="ECO:0000256" key="1">
    <source>
        <dbReference type="ARBA" id="ARBA00004651"/>
    </source>
</evidence>
<dbReference type="PANTHER" id="PTHR30012">
    <property type="entry name" value="GENERAL SECRETION PATHWAY PROTEIN"/>
    <property type="match status" value="1"/>
</dbReference>
<keyword evidence="10" id="KW-1185">Reference proteome</keyword>
<feature type="domain" description="Type II secretion system protein GspF" evidence="8">
    <location>
        <begin position="22"/>
        <end position="140"/>
    </location>
</feature>
<evidence type="ECO:0000256" key="4">
    <source>
        <dbReference type="ARBA" id="ARBA00022692"/>
    </source>
</evidence>
<feature type="domain" description="Type II secretion system protein GspF" evidence="8">
    <location>
        <begin position="219"/>
        <end position="339"/>
    </location>
</feature>
<dbReference type="GO" id="GO:0005886">
    <property type="term" value="C:plasma membrane"/>
    <property type="evidence" value="ECO:0007669"/>
    <property type="project" value="UniProtKB-SubCell"/>
</dbReference>
<keyword evidence="5 7" id="KW-1133">Transmembrane helix</keyword>
<sequence length="347" mass="40412">MRSVILLLREKRPLKLQLQVQFLDRLSKLLIKNYSIKHALEFMVYDPQLGRIAEQFIVRLRSGESLDSCFKESKFQPSVVTFLYFSKESGKLPDHITNCTRILNMRMHFQKKLKEILTYPLFLLGMSLIIFFAISTNLLPLYSSAFNSFNDKNSFSFFQQLVQTVNFILVYGTILSLLIISIAIIIFYKSHLERKMIILNQIPIARKFASLFFSSQLAYHLSSLLQSGLTIKESLQIMSNQNESSLMRLYANEAWDHLSQGTSLYHSFKDLLLIEPDMKHLILRSEAQGTLNEDLNTYSVLILDAIEDRIRRLIVMVQPILYSVLGIFIIFIYVLTLYPMFQMMNKL</sequence>
<evidence type="ECO:0000256" key="7">
    <source>
        <dbReference type="SAM" id="Phobius"/>
    </source>
</evidence>
<evidence type="ECO:0000259" key="8">
    <source>
        <dbReference type="Pfam" id="PF00482"/>
    </source>
</evidence>
<comment type="caution">
    <text evidence="9">The sequence shown here is derived from an EMBL/GenBank/DDBJ whole genome shotgun (WGS) entry which is preliminary data.</text>
</comment>
<dbReference type="InterPro" id="IPR018076">
    <property type="entry name" value="T2SS_GspF_dom"/>
</dbReference>
<dbReference type="Gene3D" id="1.20.81.30">
    <property type="entry name" value="Type II secretion system (T2SS), domain F"/>
    <property type="match status" value="2"/>
</dbReference>
<comment type="similarity">
    <text evidence="2">Belongs to the GSP F family.</text>
</comment>
<dbReference type="OrthoDB" id="2974223at2"/>
<dbReference type="AlphaFoldDB" id="A0A2I0QXB6"/>